<keyword evidence="2" id="KW-1003">Cell membrane</keyword>
<feature type="transmembrane region" description="Helical" evidence="8">
    <location>
        <begin position="55"/>
        <end position="74"/>
    </location>
</feature>
<evidence type="ECO:0000256" key="3">
    <source>
        <dbReference type="ARBA" id="ARBA00022692"/>
    </source>
</evidence>
<comment type="subcellular location">
    <subcellularLocation>
        <location evidence="1">Cell membrane</location>
        <topology evidence="1">Multi-pass membrane protein</topology>
    </subcellularLocation>
</comment>
<gene>
    <name evidence="9" type="ORF">UFOPK3516_00237</name>
</gene>
<dbReference type="GO" id="GO:0009252">
    <property type="term" value="P:peptidoglycan biosynthetic process"/>
    <property type="evidence" value="ECO:0007669"/>
    <property type="project" value="UniProtKB-KW"/>
</dbReference>
<reference evidence="9" key="1">
    <citation type="submission" date="2020-05" db="EMBL/GenBank/DDBJ databases">
        <authorList>
            <person name="Chiriac C."/>
            <person name="Salcher M."/>
            <person name="Ghai R."/>
            <person name="Kavagutti S V."/>
        </authorList>
    </citation>
    <scope>NUCLEOTIDE SEQUENCE</scope>
</reference>
<feature type="transmembrane region" description="Helical" evidence="8">
    <location>
        <begin position="331"/>
        <end position="353"/>
    </location>
</feature>
<dbReference type="InterPro" id="IPR004268">
    <property type="entry name" value="MurJ"/>
</dbReference>
<evidence type="ECO:0000256" key="7">
    <source>
        <dbReference type="ARBA" id="ARBA00023136"/>
    </source>
</evidence>
<feature type="transmembrane region" description="Helical" evidence="8">
    <location>
        <begin position="160"/>
        <end position="183"/>
    </location>
</feature>
<keyword evidence="7 8" id="KW-0472">Membrane</keyword>
<dbReference type="PANTHER" id="PTHR47019:SF1">
    <property type="entry name" value="LIPID II FLIPPASE MURJ"/>
    <property type="match status" value="1"/>
</dbReference>
<sequence length="538" mass="56478">MSSSGIGRASLFLASGTVVSRALGFVRAIILAQALGVVASAGADAFAVANQLPNAIYAIVAGGVLSATLVPAIVRSTVHNDGGVAYINKLVTIALVVMTSTALAATLLAPFLVHLYATSWTADQLALATAFAYWCLPQIFFYGLYALLGEILNGRGSFGPFTWAPAANNIIGIVGLSLFIALFGADSAGERGVSQWSPTMVSLLAGTATVGVAVQALLLTLFWRRIGLKYRPDFRWRGVGLKDTGKMAGWTLAMILAIQIEGVIEINVAGIASGAYASVFTLQSAWLIFMLPHSIIAVSLGTAYYTRMSTHAAAQKLDLVAADTSESLRRIGYFMSWAAAGLIGVALPFTTLFTHTSQGIWDMGWILTVFAIGLPAFSGVFILQRVLFALNDGRLAFVVTMWQPVLLSGLMIGCAFLPPSVIALGIAASVSLVSLGWVGFGAILVRRRLGVASLHVAGSLYTAGAFGIFSAGVGMGVAWLLGAYHPSGWAVSNIGFAVISMVAIGAAVTVTFIGLMRAFRIPELFALGTLVRRRSRNK</sequence>
<keyword evidence="3 8" id="KW-0812">Transmembrane</keyword>
<evidence type="ECO:0000256" key="8">
    <source>
        <dbReference type="SAM" id="Phobius"/>
    </source>
</evidence>
<proteinExistence type="predicted"/>
<feature type="transmembrane region" description="Helical" evidence="8">
    <location>
        <begin position="86"/>
        <end position="113"/>
    </location>
</feature>
<feature type="transmembrane region" description="Helical" evidence="8">
    <location>
        <begin position="494"/>
        <end position="515"/>
    </location>
</feature>
<feature type="transmembrane region" description="Helical" evidence="8">
    <location>
        <begin position="247"/>
        <end position="272"/>
    </location>
</feature>
<evidence type="ECO:0000313" key="9">
    <source>
        <dbReference type="EMBL" id="CAB4889483.1"/>
    </source>
</evidence>
<dbReference type="InterPro" id="IPR051050">
    <property type="entry name" value="Lipid_II_flippase_MurJ/MviN"/>
</dbReference>
<protein>
    <submittedName>
        <fullName evidence="9">Unannotated protein</fullName>
    </submittedName>
</protein>
<evidence type="ECO:0000256" key="6">
    <source>
        <dbReference type="ARBA" id="ARBA00022989"/>
    </source>
</evidence>
<feature type="transmembrane region" description="Helical" evidence="8">
    <location>
        <begin position="203"/>
        <end position="226"/>
    </location>
</feature>
<name>A0A6J7FCY5_9ZZZZ</name>
<dbReference type="Pfam" id="PF03023">
    <property type="entry name" value="MurJ"/>
    <property type="match status" value="1"/>
</dbReference>
<dbReference type="GO" id="GO:0034204">
    <property type="term" value="P:lipid translocation"/>
    <property type="evidence" value="ECO:0007669"/>
    <property type="project" value="TreeGrafter"/>
</dbReference>
<evidence type="ECO:0000256" key="1">
    <source>
        <dbReference type="ARBA" id="ARBA00004651"/>
    </source>
</evidence>
<feature type="transmembrane region" description="Helical" evidence="8">
    <location>
        <begin position="125"/>
        <end position="148"/>
    </location>
</feature>
<evidence type="ECO:0000256" key="4">
    <source>
        <dbReference type="ARBA" id="ARBA00022960"/>
    </source>
</evidence>
<dbReference type="AlphaFoldDB" id="A0A6J7FCY5"/>
<feature type="transmembrane region" description="Helical" evidence="8">
    <location>
        <begin position="395"/>
        <end position="418"/>
    </location>
</feature>
<feature type="transmembrane region" description="Helical" evidence="8">
    <location>
        <begin position="457"/>
        <end position="482"/>
    </location>
</feature>
<dbReference type="EMBL" id="CAFBMB010000009">
    <property type="protein sequence ID" value="CAB4889483.1"/>
    <property type="molecule type" value="Genomic_DNA"/>
</dbReference>
<feature type="transmembrane region" description="Helical" evidence="8">
    <location>
        <begin position="284"/>
        <end position="306"/>
    </location>
</feature>
<feature type="transmembrane region" description="Helical" evidence="8">
    <location>
        <begin position="12"/>
        <end position="35"/>
    </location>
</feature>
<evidence type="ECO:0000256" key="2">
    <source>
        <dbReference type="ARBA" id="ARBA00022475"/>
    </source>
</evidence>
<evidence type="ECO:0000256" key="5">
    <source>
        <dbReference type="ARBA" id="ARBA00022984"/>
    </source>
</evidence>
<dbReference type="PANTHER" id="PTHR47019">
    <property type="entry name" value="LIPID II FLIPPASE MURJ"/>
    <property type="match status" value="1"/>
</dbReference>
<organism evidence="9">
    <name type="scientific">freshwater metagenome</name>
    <dbReference type="NCBI Taxonomy" id="449393"/>
    <lineage>
        <taxon>unclassified sequences</taxon>
        <taxon>metagenomes</taxon>
        <taxon>ecological metagenomes</taxon>
    </lineage>
</organism>
<feature type="transmembrane region" description="Helical" evidence="8">
    <location>
        <begin position="424"/>
        <end position="445"/>
    </location>
</feature>
<keyword evidence="4" id="KW-0133">Cell shape</keyword>
<keyword evidence="6 8" id="KW-1133">Transmembrane helix</keyword>
<dbReference type="GO" id="GO:0005886">
    <property type="term" value="C:plasma membrane"/>
    <property type="evidence" value="ECO:0007669"/>
    <property type="project" value="UniProtKB-SubCell"/>
</dbReference>
<accession>A0A6J7FCY5</accession>
<dbReference type="GO" id="GO:0008360">
    <property type="term" value="P:regulation of cell shape"/>
    <property type="evidence" value="ECO:0007669"/>
    <property type="project" value="UniProtKB-KW"/>
</dbReference>
<keyword evidence="5" id="KW-0573">Peptidoglycan synthesis</keyword>
<feature type="transmembrane region" description="Helical" evidence="8">
    <location>
        <begin position="365"/>
        <end position="383"/>
    </location>
</feature>
<dbReference type="GO" id="GO:0015648">
    <property type="term" value="F:lipid-linked peptidoglycan transporter activity"/>
    <property type="evidence" value="ECO:0007669"/>
    <property type="project" value="TreeGrafter"/>
</dbReference>
<dbReference type="PRINTS" id="PR01806">
    <property type="entry name" value="VIRFACTRMVIN"/>
</dbReference>